<proteinExistence type="predicted"/>
<sequence length="125" mass="14486">DDKVQLKDATFLWGSGTFYTTEKLKELFGEKIKYNYKVYEPEADKLKEIKAILKSKNEQLKIIAFGADWCPDCHKNVPHMIKLIKRMKTNDVELRILYGIMVNALRKPGETLWHKTRSPPGSSKS</sequence>
<dbReference type="InterPro" id="IPR036249">
    <property type="entry name" value="Thioredoxin-like_sf"/>
</dbReference>
<evidence type="ECO:0000313" key="1">
    <source>
        <dbReference type="EMBL" id="GAH16976.1"/>
    </source>
</evidence>
<reference evidence="1" key="1">
    <citation type="journal article" date="2014" name="Front. Microbiol.">
        <title>High frequency of phylogenetically diverse reductive dehalogenase-homologous genes in deep subseafloor sedimentary metagenomes.</title>
        <authorList>
            <person name="Kawai M."/>
            <person name="Futagami T."/>
            <person name="Toyoda A."/>
            <person name="Takaki Y."/>
            <person name="Nishi S."/>
            <person name="Hori S."/>
            <person name="Arai W."/>
            <person name="Tsubouchi T."/>
            <person name="Morono Y."/>
            <person name="Uchiyama I."/>
            <person name="Ito T."/>
            <person name="Fujiyama A."/>
            <person name="Inagaki F."/>
            <person name="Takami H."/>
        </authorList>
    </citation>
    <scope>NUCLEOTIDE SEQUENCE</scope>
    <source>
        <strain evidence="1">Expedition CK06-06</strain>
    </source>
</reference>
<feature type="non-terminal residue" evidence="1">
    <location>
        <position position="1"/>
    </location>
</feature>
<comment type="caution">
    <text evidence="1">The sequence shown here is derived from an EMBL/GenBank/DDBJ whole genome shotgun (WGS) entry which is preliminary data.</text>
</comment>
<accession>X1D8A6</accession>
<name>X1D8A6_9ZZZZ</name>
<dbReference type="Pfam" id="PF14595">
    <property type="entry name" value="Thioredoxin_9"/>
    <property type="match status" value="1"/>
</dbReference>
<gene>
    <name evidence="1" type="ORF">S01H4_53107</name>
</gene>
<dbReference type="Gene3D" id="3.40.30.10">
    <property type="entry name" value="Glutaredoxin"/>
    <property type="match status" value="1"/>
</dbReference>
<dbReference type="SUPFAM" id="SSF52833">
    <property type="entry name" value="Thioredoxin-like"/>
    <property type="match status" value="1"/>
</dbReference>
<protein>
    <recommendedName>
        <fullName evidence="2">Thioredoxin domain-containing protein</fullName>
    </recommendedName>
</protein>
<organism evidence="1">
    <name type="scientific">marine sediment metagenome</name>
    <dbReference type="NCBI Taxonomy" id="412755"/>
    <lineage>
        <taxon>unclassified sequences</taxon>
        <taxon>metagenomes</taxon>
        <taxon>ecological metagenomes</taxon>
    </lineage>
</organism>
<evidence type="ECO:0008006" key="2">
    <source>
        <dbReference type="Google" id="ProtNLM"/>
    </source>
</evidence>
<dbReference type="AlphaFoldDB" id="X1D8A6"/>
<dbReference type="EMBL" id="BART01030409">
    <property type="protein sequence ID" value="GAH16976.1"/>
    <property type="molecule type" value="Genomic_DNA"/>
</dbReference>